<feature type="chain" id="PRO_5045398745" description="DUF5648 domain-containing protein" evidence="2">
    <location>
        <begin position="21"/>
        <end position="219"/>
    </location>
</feature>
<dbReference type="EMBL" id="JASNQZ010000004">
    <property type="protein sequence ID" value="KAL0958004.1"/>
    <property type="molecule type" value="Genomic_DNA"/>
</dbReference>
<proteinExistence type="predicted"/>
<accession>A0ABR3JQ98</accession>
<evidence type="ECO:0000259" key="3">
    <source>
        <dbReference type="Pfam" id="PF18885"/>
    </source>
</evidence>
<name>A0ABR3JQ98_9AGAR</name>
<evidence type="ECO:0000313" key="4">
    <source>
        <dbReference type="EMBL" id="KAL0958004.1"/>
    </source>
</evidence>
<reference evidence="5" key="1">
    <citation type="submission" date="2024-06" db="EMBL/GenBank/DDBJ databases">
        <title>Multi-omics analyses provide insights into the biosynthesis of the anticancer antibiotic pleurotin in Hohenbuehelia grisea.</title>
        <authorList>
            <person name="Weaver J.A."/>
            <person name="Alberti F."/>
        </authorList>
    </citation>
    <scope>NUCLEOTIDE SEQUENCE [LARGE SCALE GENOMIC DNA]</scope>
    <source>
        <strain evidence="5">T-177</strain>
    </source>
</reference>
<evidence type="ECO:0000256" key="1">
    <source>
        <dbReference type="SAM" id="MobiDB-lite"/>
    </source>
</evidence>
<gene>
    <name evidence="4" type="ORF">HGRIS_000179</name>
</gene>
<protein>
    <recommendedName>
        <fullName evidence="3">DUF5648 domain-containing protein</fullName>
    </recommendedName>
</protein>
<dbReference type="Proteomes" id="UP001556367">
    <property type="component" value="Unassembled WGS sequence"/>
</dbReference>
<keyword evidence="2" id="KW-0732">Signal</keyword>
<sequence length="219" mass="23474">MRITLSTSFSLLLAASVASASTLEARAVDLSKCPPELSTAEGYSYVNLARGIIHSSGHYFYTTNPTLELGVGTSRLPTDAAEVLDASSPVFANTVFLYRYNTPNGDHYYTTATGTPAPTLTLHGRTYTLEGPQARIFDKLVCKAQPLVEFYNSAKGNHLYLVVPLTTLNLQEILEAGSQGYRRSRVVGYARVAAASPPPPPPPPPPSKIAVLHGPPTDI</sequence>
<evidence type="ECO:0000313" key="5">
    <source>
        <dbReference type="Proteomes" id="UP001556367"/>
    </source>
</evidence>
<feature type="region of interest" description="Disordered" evidence="1">
    <location>
        <begin position="192"/>
        <end position="219"/>
    </location>
</feature>
<dbReference type="Pfam" id="PF18885">
    <property type="entry name" value="DUF5648"/>
    <property type="match status" value="1"/>
</dbReference>
<feature type="compositionally biased region" description="Pro residues" evidence="1">
    <location>
        <begin position="196"/>
        <end position="207"/>
    </location>
</feature>
<dbReference type="InterPro" id="IPR043708">
    <property type="entry name" value="DUF5648"/>
</dbReference>
<comment type="caution">
    <text evidence="4">The sequence shown here is derived from an EMBL/GenBank/DDBJ whole genome shotgun (WGS) entry which is preliminary data.</text>
</comment>
<feature type="signal peptide" evidence="2">
    <location>
        <begin position="1"/>
        <end position="20"/>
    </location>
</feature>
<evidence type="ECO:0000256" key="2">
    <source>
        <dbReference type="SAM" id="SignalP"/>
    </source>
</evidence>
<keyword evidence="5" id="KW-1185">Reference proteome</keyword>
<feature type="domain" description="DUF5648" evidence="3">
    <location>
        <begin position="99"/>
        <end position="191"/>
    </location>
</feature>
<organism evidence="4 5">
    <name type="scientific">Hohenbuehelia grisea</name>
    <dbReference type="NCBI Taxonomy" id="104357"/>
    <lineage>
        <taxon>Eukaryota</taxon>
        <taxon>Fungi</taxon>
        <taxon>Dikarya</taxon>
        <taxon>Basidiomycota</taxon>
        <taxon>Agaricomycotina</taxon>
        <taxon>Agaricomycetes</taxon>
        <taxon>Agaricomycetidae</taxon>
        <taxon>Agaricales</taxon>
        <taxon>Pleurotineae</taxon>
        <taxon>Pleurotaceae</taxon>
        <taxon>Hohenbuehelia</taxon>
    </lineage>
</organism>